<proteinExistence type="predicted"/>
<dbReference type="Proteomes" id="UP000215563">
    <property type="component" value="Unassembled WGS sequence"/>
</dbReference>
<name>A0A229R9M9_AMYAL</name>
<dbReference type="AlphaFoldDB" id="A0A229R9M9"/>
<dbReference type="EMBL" id="NMQU01000158">
    <property type="protein sequence ID" value="OXM43161.1"/>
    <property type="molecule type" value="Genomic_DNA"/>
</dbReference>
<organism evidence="1 2">
    <name type="scientific">Amycolatopsis alba DSM 44262</name>
    <dbReference type="NCBI Taxonomy" id="1125972"/>
    <lineage>
        <taxon>Bacteria</taxon>
        <taxon>Bacillati</taxon>
        <taxon>Actinomycetota</taxon>
        <taxon>Actinomycetes</taxon>
        <taxon>Pseudonocardiales</taxon>
        <taxon>Pseudonocardiaceae</taxon>
        <taxon>Amycolatopsis</taxon>
    </lineage>
</organism>
<reference evidence="1 2" key="1">
    <citation type="submission" date="2017-07" db="EMBL/GenBank/DDBJ databases">
        <title>Amycolatopsis alba DSM 44262 Genome sequencing and assembly.</title>
        <authorList>
            <person name="Kaur N."/>
            <person name="Mayilraj S."/>
        </authorList>
    </citation>
    <scope>NUCLEOTIDE SEQUENCE [LARGE SCALE GENOMIC DNA]</scope>
    <source>
        <strain evidence="1 2">DSM 44262</strain>
    </source>
</reference>
<gene>
    <name evidence="1" type="ORF">CFP75_39870</name>
</gene>
<evidence type="ECO:0000313" key="2">
    <source>
        <dbReference type="Proteomes" id="UP000215563"/>
    </source>
</evidence>
<sequence length="337" mass="36988">MGTAEHRHLTDELGACIAMARMRGVRRAPDGLFRYNEMVDFAPDLDSQECFNEVLLALAMGGERAVRGFANATAQIIGDVLACECSKQGHDEAAELAMGGCMWALLTPRYSSRKQLIAFSANETLNEFYRWRSPGTRLETVARITLQPGYALHSTDWRPLWTLAEATPSEPEMPWVAELARRAVRRSVPAGTTLTDPRACEAAAKSVLAHCDVLDDSTALRAVAEEWCLFFDTVLVASSTVSAGSQAIRQELRDLINRIWQHTIVVDGSTDATTHSDERLFLDTDRTIRRTYTLAPAEGLTIRRAFFGVVTSAVELSGLNPFGRLVDGGSAIVSNHS</sequence>
<keyword evidence="2" id="KW-1185">Reference proteome</keyword>
<evidence type="ECO:0000313" key="1">
    <source>
        <dbReference type="EMBL" id="OXM43161.1"/>
    </source>
</evidence>
<accession>A0A229R9M9</accession>
<comment type="caution">
    <text evidence="1">The sequence shown here is derived from an EMBL/GenBank/DDBJ whole genome shotgun (WGS) entry which is preliminary data.</text>
</comment>
<protein>
    <submittedName>
        <fullName evidence="1">Uncharacterized protein</fullName>
    </submittedName>
</protein>